<protein>
    <submittedName>
        <fullName evidence="1">Uncharacterized protein</fullName>
    </submittedName>
</protein>
<sequence>MALTNSEQDSGDIVKYEVTVTGSTGIDCLVFQRDAYDSYADGARDVSVMSEYSRLDVSETEVTEQIDKGEYMFVVDHTDLLTEPSTVPVEVSFVVQMIEPP</sequence>
<keyword evidence="2" id="KW-1185">Reference proteome</keyword>
<dbReference type="EMBL" id="AOIT01000029">
    <property type="protein sequence ID" value="ELZ21977.1"/>
    <property type="molecule type" value="Genomic_DNA"/>
</dbReference>
<dbReference type="AlphaFoldDB" id="M0CHZ3"/>
<comment type="caution">
    <text evidence="1">The sequence shown here is derived from an EMBL/GenBank/DDBJ whole genome shotgun (WGS) entry which is preliminary data.</text>
</comment>
<gene>
    <name evidence="1" type="ORF">C476_06082</name>
</gene>
<name>M0CHZ3_9EURY</name>
<evidence type="ECO:0000313" key="2">
    <source>
        <dbReference type="Proteomes" id="UP000011615"/>
    </source>
</evidence>
<proteinExistence type="predicted"/>
<evidence type="ECO:0000313" key="1">
    <source>
        <dbReference type="EMBL" id="ELZ21977.1"/>
    </source>
</evidence>
<dbReference type="OrthoDB" id="275814at2157"/>
<dbReference type="Proteomes" id="UP000011615">
    <property type="component" value="Unassembled WGS sequence"/>
</dbReference>
<dbReference type="RefSeq" id="WP_008010924.1">
    <property type="nucleotide sequence ID" value="NZ_AOIT01000029.1"/>
</dbReference>
<dbReference type="eggNOG" id="arCOG11341">
    <property type="taxonomic scope" value="Archaea"/>
</dbReference>
<accession>M0CHZ3</accession>
<reference evidence="1 2" key="1">
    <citation type="journal article" date="2014" name="PLoS Genet.">
        <title>Phylogenetically driven sequencing of extremely halophilic archaea reveals strategies for static and dynamic osmo-response.</title>
        <authorList>
            <person name="Becker E.A."/>
            <person name="Seitzer P.M."/>
            <person name="Tritt A."/>
            <person name="Larsen D."/>
            <person name="Krusor M."/>
            <person name="Yao A.I."/>
            <person name="Wu D."/>
            <person name="Madern D."/>
            <person name="Eisen J.A."/>
            <person name="Darling A.E."/>
            <person name="Facciotti M.T."/>
        </authorList>
    </citation>
    <scope>NUCLEOTIDE SEQUENCE [LARGE SCALE GENOMIC DNA]</scope>
    <source>
        <strain evidence="1 2">JCM 13563</strain>
    </source>
</reference>
<organism evidence="1 2">
    <name type="scientific">Natrinema limicola JCM 13563</name>
    <dbReference type="NCBI Taxonomy" id="1230457"/>
    <lineage>
        <taxon>Archaea</taxon>
        <taxon>Methanobacteriati</taxon>
        <taxon>Methanobacteriota</taxon>
        <taxon>Stenosarchaea group</taxon>
        <taxon>Halobacteria</taxon>
        <taxon>Halobacteriales</taxon>
        <taxon>Natrialbaceae</taxon>
        <taxon>Natrinema</taxon>
    </lineage>
</organism>